<organism evidence="1 2">
    <name type="scientific">Protopolystoma xenopodis</name>
    <dbReference type="NCBI Taxonomy" id="117903"/>
    <lineage>
        <taxon>Eukaryota</taxon>
        <taxon>Metazoa</taxon>
        <taxon>Spiralia</taxon>
        <taxon>Lophotrochozoa</taxon>
        <taxon>Platyhelminthes</taxon>
        <taxon>Monogenea</taxon>
        <taxon>Polyopisthocotylea</taxon>
        <taxon>Polystomatidea</taxon>
        <taxon>Polystomatidae</taxon>
        <taxon>Protopolystoma</taxon>
    </lineage>
</organism>
<comment type="caution">
    <text evidence="1">The sequence shown here is derived from an EMBL/GenBank/DDBJ whole genome shotgun (WGS) entry which is preliminary data.</text>
</comment>
<dbReference type="AlphaFoldDB" id="A0A3S5B7N2"/>
<reference evidence="1" key="1">
    <citation type="submission" date="2018-11" db="EMBL/GenBank/DDBJ databases">
        <authorList>
            <consortium name="Pathogen Informatics"/>
        </authorList>
    </citation>
    <scope>NUCLEOTIDE SEQUENCE</scope>
</reference>
<evidence type="ECO:0000313" key="2">
    <source>
        <dbReference type="Proteomes" id="UP000784294"/>
    </source>
</evidence>
<gene>
    <name evidence="1" type="ORF">PXEA_LOCUS29620</name>
</gene>
<dbReference type="Proteomes" id="UP000784294">
    <property type="component" value="Unassembled WGS sequence"/>
</dbReference>
<proteinExistence type="predicted"/>
<dbReference type="EMBL" id="CAAALY010251603">
    <property type="protein sequence ID" value="VEL36180.1"/>
    <property type="molecule type" value="Genomic_DNA"/>
</dbReference>
<feature type="non-terminal residue" evidence="1">
    <location>
        <position position="1"/>
    </location>
</feature>
<evidence type="ECO:0000313" key="1">
    <source>
        <dbReference type="EMBL" id="VEL36180.1"/>
    </source>
</evidence>
<keyword evidence="2" id="KW-1185">Reference proteome</keyword>
<accession>A0A3S5B7N2</accession>
<protein>
    <submittedName>
        <fullName evidence="1">Uncharacterized protein</fullName>
    </submittedName>
</protein>
<name>A0A3S5B7N2_9PLAT</name>
<sequence>MLSKLQPVARRVTPSFALNTMNALVATRLALHATCPVLPTILRAQPPVVQQSVVLAATAHSRVEAAVA</sequence>